<keyword evidence="2" id="KW-1185">Reference proteome</keyword>
<dbReference type="Gene3D" id="1.25.40.10">
    <property type="entry name" value="Tetratricopeptide repeat domain"/>
    <property type="match status" value="1"/>
</dbReference>
<dbReference type="Pfam" id="PF08238">
    <property type="entry name" value="Sel1"/>
    <property type="match status" value="2"/>
</dbReference>
<comment type="caution">
    <text evidence="1">The sequence shown here is derived from an EMBL/GenBank/DDBJ whole genome shotgun (WGS) entry which is preliminary data.</text>
</comment>
<organism evidence="1 2">
    <name type="scientific">Phenylobacterium conjunctum</name>
    <dbReference type="NCBI Taxonomy" id="1298959"/>
    <lineage>
        <taxon>Bacteria</taxon>
        <taxon>Pseudomonadati</taxon>
        <taxon>Pseudomonadota</taxon>
        <taxon>Alphaproteobacteria</taxon>
        <taxon>Caulobacterales</taxon>
        <taxon>Caulobacteraceae</taxon>
        <taxon>Phenylobacterium</taxon>
    </lineage>
</organism>
<dbReference type="InterPro" id="IPR011990">
    <property type="entry name" value="TPR-like_helical_dom_sf"/>
</dbReference>
<dbReference type="SUPFAM" id="SSF81901">
    <property type="entry name" value="HCP-like"/>
    <property type="match status" value="1"/>
</dbReference>
<name>A0ABW3T357_9CAUL</name>
<dbReference type="SMART" id="SM00671">
    <property type="entry name" value="SEL1"/>
    <property type="match status" value="2"/>
</dbReference>
<protein>
    <submittedName>
        <fullName evidence="1">Tetratricopeptide repeat protein</fullName>
    </submittedName>
</protein>
<proteinExistence type="predicted"/>
<dbReference type="RefSeq" id="WP_374347150.1">
    <property type="nucleotide sequence ID" value="NZ_JBHTLQ010000024.1"/>
</dbReference>
<dbReference type="InterPro" id="IPR050767">
    <property type="entry name" value="Sel1_AlgK"/>
</dbReference>
<gene>
    <name evidence="1" type="ORF">ACFQ27_11715</name>
</gene>
<dbReference type="InterPro" id="IPR006597">
    <property type="entry name" value="Sel1-like"/>
</dbReference>
<evidence type="ECO:0000313" key="1">
    <source>
        <dbReference type="EMBL" id="MFD1191248.1"/>
    </source>
</evidence>
<reference evidence="2" key="1">
    <citation type="journal article" date="2019" name="Int. J. Syst. Evol. Microbiol.">
        <title>The Global Catalogue of Microorganisms (GCM) 10K type strain sequencing project: providing services to taxonomists for standard genome sequencing and annotation.</title>
        <authorList>
            <consortium name="The Broad Institute Genomics Platform"/>
            <consortium name="The Broad Institute Genome Sequencing Center for Infectious Disease"/>
            <person name="Wu L."/>
            <person name="Ma J."/>
        </authorList>
    </citation>
    <scope>NUCLEOTIDE SEQUENCE [LARGE SCALE GENOMIC DNA]</scope>
    <source>
        <strain evidence="2">CCUG 55074</strain>
    </source>
</reference>
<dbReference type="Proteomes" id="UP001597216">
    <property type="component" value="Unassembled WGS sequence"/>
</dbReference>
<dbReference type="PANTHER" id="PTHR11102">
    <property type="entry name" value="SEL-1-LIKE PROTEIN"/>
    <property type="match status" value="1"/>
</dbReference>
<accession>A0ABW3T357</accession>
<dbReference type="EMBL" id="JBHTLQ010000024">
    <property type="protein sequence ID" value="MFD1191248.1"/>
    <property type="molecule type" value="Genomic_DNA"/>
</dbReference>
<dbReference type="PANTHER" id="PTHR11102:SF160">
    <property type="entry name" value="ERAD-ASSOCIATED E3 UBIQUITIN-PROTEIN LIGASE COMPONENT HRD3"/>
    <property type="match status" value="1"/>
</dbReference>
<evidence type="ECO:0000313" key="2">
    <source>
        <dbReference type="Proteomes" id="UP001597216"/>
    </source>
</evidence>
<sequence>MAGHEAAQDARRWGRRALTIAAMAALVPLMGGCEPKAPGGKGGFASATCPRPQSPIGVAPQFNAQEQDIRFLRRQAFHGDFFAQIDLARRYTGRDARERNLEDPVEAATWYELALSNPDGYSPIVPYPAARKDNRGPKKITDCRTAERRAAFGTMERLLSMMSSDERQDVKNRVIYVLSTQGAPGFRTLARLHDVAFGPFGDPPDTSPIDPKDLARVKPPASATLFTRNDVDVYLYNYLATQAGDVAGFVMLKDFERSSPERAALAADAQATAARWVPPYEFYPPEAPASGVPHSDESDTQGESGAVALSRLDELPFIHVARAMTYLRVLPAPVADEKALAPQEVQAMQGMLGRIGSGRRLSPLEKVRAIQYAAVNGSANSQLVLAVMYAEGVGVPRDYARAFHWFSEAEKQGNPEAKYAMSTYFSLGVAGIADQDRAQAVVYQIDSALSGFSPSVGRLRNVLAQVSGQPQREGDR</sequence>